<dbReference type="Gene3D" id="2.60.40.2970">
    <property type="match status" value="1"/>
</dbReference>
<evidence type="ECO:0000256" key="4">
    <source>
        <dbReference type="ARBA" id="ARBA00022723"/>
    </source>
</evidence>
<keyword evidence="5 10" id="KW-0378">Hydrolase</keyword>
<keyword evidence="7" id="KW-0482">Metalloprotease</keyword>
<keyword evidence="11" id="KW-1185">Reference proteome</keyword>
<evidence type="ECO:0000259" key="9">
    <source>
        <dbReference type="SMART" id="SM01351"/>
    </source>
</evidence>
<proteinExistence type="inferred from homology"/>
<reference evidence="10 11" key="1">
    <citation type="submission" date="2023-07" db="EMBL/GenBank/DDBJ databases">
        <title>Sorghum-associated microbial communities from plants grown in Nebraska, USA.</title>
        <authorList>
            <person name="Schachtman D."/>
        </authorList>
    </citation>
    <scope>NUCLEOTIDE SEQUENCE [LARGE SCALE GENOMIC DNA]</scope>
    <source>
        <strain evidence="10 11">BE198</strain>
    </source>
</reference>
<comment type="caution">
    <text evidence="10">The sequence shown here is derived from an EMBL/GenBank/DDBJ whole genome shotgun (WGS) entry which is preliminary data.</text>
</comment>
<gene>
    <name evidence="10" type="ORF">J2X06_003127</name>
</gene>
<keyword evidence="6" id="KW-0862">Zinc</keyword>
<evidence type="ECO:0000256" key="3">
    <source>
        <dbReference type="ARBA" id="ARBA00022670"/>
    </source>
</evidence>
<comment type="similarity">
    <text evidence="2">Belongs to the peptidase M35 family.</text>
</comment>
<dbReference type="PANTHER" id="PTHR37016">
    <property type="match status" value="1"/>
</dbReference>
<dbReference type="RefSeq" id="WP_310063965.1">
    <property type="nucleotide sequence ID" value="NZ_JAVDVY010000003.1"/>
</dbReference>
<keyword evidence="8" id="KW-0732">Signal</keyword>
<dbReference type="Pfam" id="PF14521">
    <property type="entry name" value="Aspzincin_M35"/>
    <property type="match status" value="1"/>
</dbReference>
<evidence type="ECO:0000313" key="10">
    <source>
        <dbReference type="EMBL" id="MDR7135909.1"/>
    </source>
</evidence>
<dbReference type="InterPro" id="IPR050414">
    <property type="entry name" value="Fungal_M35_metalloproteases"/>
</dbReference>
<dbReference type="EMBL" id="JAVDVY010000003">
    <property type="protein sequence ID" value="MDR7135909.1"/>
    <property type="molecule type" value="Genomic_DNA"/>
</dbReference>
<dbReference type="CDD" id="cd11306">
    <property type="entry name" value="M35_peptidyl-Lys"/>
    <property type="match status" value="1"/>
</dbReference>
<feature type="signal peptide" evidence="8">
    <location>
        <begin position="1"/>
        <end position="24"/>
    </location>
</feature>
<name>A0ABU1WEU1_9GAMM</name>
<dbReference type="InterPro" id="IPR029463">
    <property type="entry name" value="Lys_MEP"/>
</dbReference>
<sequence>MEFRLMHVVSGAAVLAGAVAAATAAPPLAKTNPLRVSVVAAAGAAGDFLGAVEVTVTNTSRHTVRVPSWELPSEFIESKLFSVSRDGTAVQYEGALIKRGLPQAADFTILRAGESLRTVVDLSSAYDLSTTGEYIVTFRSPLQHASLSDGSQLKQANGLPMLAQSASLRLWVDGTDQLGASKGAGNTAGKGKPGTGGTLVNGVTYKGCSTTQISDAGDAVVSARAYSENAKGYLNAGTVGSRYTTWFGAYTSSRYGTAKQHFVDIDAAIDQSGGQVTINCGCNQNYYAYVYPTRAYEIFVCRAFWTAPRTGTDSRAGTLIHEVSHFNVVASTDDIVYGQTGAKNLAATDPNGALNNADSHEYFAENHPSLN</sequence>
<evidence type="ECO:0000256" key="7">
    <source>
        <dbReference type="ARBA" id="ARBA00023049"/>
    </source>
</evidence>
<evidence type="ECO:0000256" key="6">
    <source>
        <dbReference type="ARBA" id="ARBA00022833"/>
    </source>
</evidence>
<dbReference type="PANTHER" id="PTHR37016:SF3">
    <property type="entry name" value="NEUTRAL PROTEASE 2-RELATED"/>
    <property type="match status" value="1"/>
</dbReference>
<evidence type="ECO:0000256" key="2">
    <source>
        <dbReference type="ARBA" id="ARBA00010279"/>
    </source>
</evidence>
<dbReference type="EC" id="3.4.24.20" evidence="10"/>
<evidence type="ECO:0000256" key="5">
    <source>
        <dbReference type="ARBA" id="ARBA00022801"/>
    </source>
</evidence>
<accession>A0ABU1WEU1</accession>
<dbReference type="InterPro" id="IPR034115">
    <property type="entry name" value="M35_peptidyl-Lys"/>
</dbReference>
<dbReference type="GO" id="GO:0016787">
    <property type="term" value="F:hydrolase activity"/>
    <property type="evidence" value="ECO:0007669"/>
    <property type="project" value="UniProtKB-KW"/>
</dbReference>
<dbReference type="InterPro" id="IPR024079">
    <property type="entry name" value="MetalloPept_cat_dom_sf"/>
</dbReference>
<feature type="domain" description="Lysine-specific metallo-endopeptidase" evidence="9">
    <location>
        <begin position="232"/>
        <end position="365"/>
    </location>
</feature>
<comment type="cofactor">
    <cofactor evidence="1">
        <name>Zn(2+)</name>
        <dbReference type="ChEBI" id="CHEBI:29105"/>
    </cofactor>
</comment>
<organism evidence="10 11">
    <name type="scientific">Lysobacter niastensis</name>
    <dbReference type="NCBI Taxonomy" id="380629"/>
    <lineage>
        <taxon>Bacteria</taxon>
        <taxon>Pseudomonadati</taxon>
        <taxon>Pseudomonadota</taxon>
        <taxon>Gammaproteobacteria</taxon>
        <taxon>Lysobacterales</taxon>
        <taxon>Lysobacteraceae</taxon>
        <taxon>Lysobacter</taxon>
    </lineage>
</organism>
<dbReference type="SMART" id="SM01351">
    <property type="entry name" value="Aspzincin_M35"/>
    <property type="match status" value="1"/>
</dbReference>
<evidence type="ECO:0000256" key="1">
    <source>
        <dbReference type="ARBA" id="ARBA00001947"/>
    </source>
</evidence>
<feature type="chain" id="PRO_5045882067" evidence="8">
    <location>
        <begin position="25"/>
        <end position="371"/>
    </location>
</feature>
<dbReference type="SUPFAM" id="SSF55486">
    <property type="entry name" value="Metalloproteases ('zincins'), catalytic domain"/>
    <property type="match status" value="1"/>
</dbReference>
<protein>
    <submittedName>
        <fullName evidence="10">Peptidyl-Lys metalloendopeptidase</fullName>
        <ecNumber evidence="10">3.4.24.20</ecNumber>
    </submittedName>
</protein>
<evidence type="ECO:0000313" key="11">
    <source>
        <dbReference type="Proteomes" id="UP001251524"/>
    </source>
</evidence>
<dbReference type="Proteomes" id="UP001251524">
    <property type="component" value="Unassembled WGS sequence"/>
</dbReference>
<keyword evidence="4" id="KW-0479">Metal-binding</keyword>
<keyword evidence="3" id="KW-0645">Protease</keyword>
<dbReference type="Gene3D" id="3.40.390.10">
    <property type="entry name" value="Collagenase (Catalytic Domain)"/>
    <property type="match status" value="1"/>
</dbReference>
<evidence type="ECO:0000256" key="8">
    <source>
        <dbReference type="SAM" id="SignalP"/>
    </source>
</evidence>